<reference evidence="1" key="1">
    <citation type="submission" date="2014-09" db="EMBL/GenBank/DDBJ databases">
        <authorList>
            <person name="Magalhaes I.L.F."/>
            <person name="Oliveira U."/>
            <person name="Santos F.R."/>
            <person name="Vidigal T.H.D.A."/>
            <person name="Brescovit A.D."/>
            <person name="Santos A.J."/>
        </authorList>
    </citation>
    <scope>NUCLEOTIDE SEQUENCE</scope>
    <source>
        <tissue evidence="1">Shoot tissue taken approximately 20 cm above the soil surface</tissue>
    </source>
</reference>
<dbReference type="AlphaFoldDB" id="A0A0A9HJ69"/>
<proteinExistence type="predicted"/>
<organism evidence="1">
    <name type="scientific">Arundo donax</name>
    <name type="common">Giant reed</name>
    <name type="synonym">Donax arundinaceus</name>
    <dbReference type="NCBI Taxonomy" id="35708"/>
    <lineage>
        <taxon>Eukaryota</taxon>
        <taxon>Viridiplantae</taxon>
        <taxon>Streptophyta</taxon>
        <taxon>Embryophyta</taxon>
        <taxon>Tracheophyta</taxon>
        <taxon>Spermatophyta</taxon>
        <taxon>Magnoliopsida</taxon>
        <taxon>Liliopsida</taxon>
        <taxon>Poales</taxon>
        <taxon>Poaceae</taxon>
        <taxon>PACMAD clade</taxon>
        <taxon>Arundinoideae</taxon>
        <taxon>Arundineae</taxon>
        <taxon>Arundo</taxon>
    </lineage>
</organism>
<accession>A0A0A9HJ69</accession>
<sequence length="32" mass="3862">MKRLMLIFRHRPPLSIRLLHVSAFETLECCCF</sequence>
<dbReference type="EMBL" id="GBRH01161094">
    <property type="protein sequence ID" value="JAE36802.1"/>
    <property type="molecule type" value="Transcribed_RNA"/>
</dbReference>
<evidence type="ECO:0000313" key="1">
    <source>
        <dbReference type="EMBL" id="JAE36802.1"/>
    </source>
</evidence>
<reference evidence="1" key="2">
    <citation type="journal article" date="2015" name="Data Brief">
        <title>Shoot transcriptome of the giant reed, Arundo donax.</title>
        <authorList>
            <person name="Barrero R.A."/>
            <person name="Guerrero F.D."/>
            <person name="Moolhuijzen P."/>
            <person name="Goolsby J.A."/>
            <person name="Tidwell J."/>
            <person name="Bellgard S.E."/>
            <person name="Bellgard M.I."/>
        </authorList>
    </citation>
    <scope>NUCLEOTIDE SEQUENCE</scope>
    <source>
        <tissue evidence="1">Shoot tissue taken approximately 20 cm above the soil surface</tissue>
    </source>
</reference>
<name>A0A0A9HJ69_ARUDO</name>
<protein>
    <submittedName>
        <fullName evidence="1">Uncharacterized protein</fullName>
    </submittedName>
</protein>